<feature type="domain" description="HTH arsR-type" evidence="2">
    <location>
        <begin position="9"/>
        <end position="107"/>
    </location>
</feature>
<dbReference type="Proteomes" id="UP001430172">
    <property type="component" value="Unassembled WGS sequence"/>
</dbReference>
<dbReference type="SMART" id="SM00418">
    <property type="entry name" value="HTH_ARSR"/>
    <property type="match status" value="1"/>
</dbReference>
<dbReference type="InterPro" id="IPR011991">
    <property type="entry name" value="ArsR-like_HTH"/>
</dbReference>
<evidence type="ECO:0000259" key="2">
    <source>
        <dbReference type="SMART" id="SM00418"/>
    </source>
</evidence>
<feature type="compositionally biased region" description="Low complexity" evidence="1">
    <location>
        <begin position="84"/>
        <end position="94"/>
    </location>
</feature>
<dbReference type="InterPro" id="IPR001845">
    <property type="entry name" value="HTH_ArsR_DNA-bd_dom"/>
</dbReference>
<proteinExistence type="predicted"/>
<dbReference type="InterPro" id="IPR036388">
    <property type="entry name" value="WH-like_DNA-bd_sf"/>
</dbReference>
<evidence type="ECO:0000313" key="4">
    <source>
        <dbReference type="Proteomes" id="UP001430172"/>
    </source>
</evidence>
<keyword evidence="4" id="KW-1185">Reference proteome</keyword>
<dbReference type="Pfam" id="PF12840">
    <property type="entry name" value="HTH_20"/>
    <property type="match status" value="1"/>
</dbReference>
<evidence type="ECO:0000313" key="3">
    <source>
        <dbReference type="EMBL" id="MBM6401421.1"/>
    </source>
</evidence>
<dbReference type="Gene3D" id="1.10.10.10">
    <property type="entry name" value="Winged helix-like DNA-binding domain superfamily/Winged helix DNA-binding domain"/>
    <property type="match status" value="1"/>
</dbReference>
<accession>A0ABS2CNG0</accession>
<protein>
    <submittedName>
        <fullName evidence="3">Helix-turn-helix domain-containing protein</fullName>
    </submittedName>
</protein>
<evidence type="ECO:0000256" key="1">
    <source>
        <dbReference type="SAM" id="MobiDB-lite"/>
    </source>
</evidence>
<dbReference type="InterPro" id="IPR036390">
    <property type="entry name" value="WH_DNA-bd_sf"/>
</dbReference>
<feature type="region of interest" description="Disordered" evidence="1">
    <location>
        <begin position="72"/>
        <end position="96"/>
    </location>
</feature>
<sequence length="243" mass="26444">MVTTQQQYDAAALLASPVRRFLVELLEATAGDHPEGRTAAELAPDADLHVSTVRFHLDQLVAAGVLESSFQRRQSAGRPRKVYRPAPRTAPPAAGREPLRLLTQLLAEAMTASVHGEKVTPFEAGRRWAREHLASHPERTPADSTGVWLGRVGEVIDVLEDWGYQPEVSTSDGGRTARVELTDCPFLDLARDNEAVVCGVHRGLIAESLAQAGESEAQVALEPFVTENRCLAHIRTTTPFRSG</sequence>
<reference evidence="3" key="1">
    <citation type="submission" date="2021-02" db="EMBL/GenBank/DDBJ databases">
        <title>Phycicoccus sp. MQZ13P-5T, whole genome shotgun sequence.</title>
        <authorList>
            <person name="Tuo L."/>
        </authorList>
    </citation>
    <scope>NUCLEOTIDE SEQUENCE</scope>
    <source>
        <strain evidence="3">MQZ13P-5</strain>
    </source>
</reference>
<dbReference type="SUPFAM" id="SSF46785">
    <property type="entry name" value="Winged helix' DNA-binding domain"/>
    <property type="match status" value="1"/>
</dbReference>
<dbReference type="EMBL" id="JAFDVD010000015">
    <property type="protein sequence ID" value="MBM6401421.1"/>
    <property type="molecule type" value="Genomic_DNA"/>
</dbReference>
<name>A0ABS2CNG0_9MICO</name>
<comment type="caution">
    <text evidence="3">The sequence shown here is derived from an EMBL/GenBank/DDBJ whole genome shotgun (WGS) entry which is preliminary data.</text>
</comment>
<organism evidence="3 4">
    <name type="scientific">Phycicoccus sonneratiae</name>
    <dbReference type="NCBI Taxonomy" id="2807628"/>
    <lineage>
        <taxon>Bacteria</taxon>
        <taxon>Bacillati</taxon>
        <taxon>Actinomycetota</taxon>
        <taxon>Actinomycetes</taxon>
        <taxon>Micrococcales</taxon>
        <taxon>Intrasporangiaceae</taxon>
        <taxon>Phycicoccus</taxon>
    </lineage>
</organism>
<dbReference type="CDD" id="cd00090">
    <property type="entry name" value="HTH_ARSR"/>
    <property type="match status" value="1"/>
</dbReference>
<gene>
    <name evidence="3" type="ORF">JQN70_13560</name>
</gene>